<dbReference type="PATRIC" id="fig|1397.4.peg.4207"/>
<sequence>MFMRHILFITLLISFINNFWPIPNIDDLQGVAYQEGAEISISELKDTVRSMQKKADINSYLTMKHEVVSGELYNNEVWRFDLGLKTPYQFTAENDSIDIEGLQKGMVKFIVFFSFGEDENSIISKSIYYCDENDSIHEVKFIENTERESIIFS</sequence>
<organism evidence="1 2">
    <name type="scientific">Niallia circulans</name>
    <name type="common">Bacillus circulans</name>
    <dbReference type="NCBI Taxonomy" id="1397"/>
    <lineage>
        <taxon>Bacteria</taxon>
        <taxon>Bacillati</taxon>
        <taxon>Bacillota</taxon>
        <taxon>Bacilli</taxon>
        <taxon>Bacillales</taxon>
        <taxon>Bacillaceae</taxon>
        <taxon>Niallia</taxon>
    </lineage>
</organism>
<keyword evidence="2" id="KW-1185">Reference proteome</keyword>
<dbReference type="EMBL" id="LDPH01000004">
    <property type="protein sequence ID" value="KLV27358.1"/>
    <property type="molecule type" value="Genomic_DNA"/>
</dbReference>
<comment type="caution">
    <text evidence="1">The sequence shown here is derived from an EMBL/GenBank/DDBJ whole genome shotgun (WGS) entry which is preliminary data.</text>
</comment>
<reference evidence="1 2" key="1">
    <citation type="submission" date="2015-05" db="EMBL/GenBank/DDBJ databases">
        <title>Whole genome sequence and identification of bacterial endophytes from Costus igneus.</title>
        <authorList>
            <person name="Lee Y.P."/>
            <person name="Gan H.M."/>
            <person name="Eng W."/>
            <person name="Wheatley M.S."/>
            <person name="Caraballo A."/>
            <person name="Polter S."/>
            <person name="Savka M.A."/>
            <person name="Hudson A.O."/>
        </authorList>
    </citation>
    <scope>NUCLEOTIDE SEQUENCE [LARGE SCALE GENOMIC DNA]</scope>
    <source>
        <strain evidence="1 2">RIT379</strain>
    </source>
</reference>
<name>A0A0J1IN72_NIACI</name>
<dbReference type="Proteomes" id="UP000036045">
    <property type="component" value="Unassembled WGS sequence"/>
</dbReference>
<evidence type="ECO:0000313" key="1">
    <source>
        <dbReference type="EMBL" id="KLV27358.1"/>
    </source>
</evidence>
<proteinExistence type="predicted"/>
<gene>
    <name evidence="1" type="ORF">ABW02_07575</name>
</gene>
<protein>
    <submittedName>
        <fullName evidence="1">Uncharacterized protein</fullName>
    </submittedName>
</protein>
<accession>A0A0J1IN72</accession>
<evidence type="ECO:0000313" key="2">
    <source>
        <dbReference type="Proteomes" id="UP000036045"/>
    </source>
</evidence>
<dbReference type="AlphaFoldDB" id="A0A0J1IN72"/>